<accession>A0ACC3C161</accession>
<organism evidence="1 2">
    <name type="scientific">Pyropia yezoensis</name>
    <name type="common">Susabi-nori</name>
    <name type="synonym">Porphyra yezoensis</name>
    <dbReference type="NCBI Taxonomy" id="2788"/>
    <lineage>
        <taxon>Eukaryota</taxon>
        <taxon>Rhodophyta</taxon>
        <taxon>Bangiophyceae</taxon>
        <taxon>Bangiales</taxon>
        <taxon>Bangiaceae</taxon>
        <taxon>Pyropia</taxon>
    </lineage>
</organism>
<proteinExistence type="predicted"/>
<evidence type="ECO:0000313" key="2">
    <source>
        <dbReference type="Proteomes" id="UP000798662"/>
    </source>
</evidence>
<keyword evidence="2" id="KW-1185">Reference proteome</keyword>
<dbReference type="EMBL" id="CM020619">
    <property type="protein sequence ID" value="KAK1863593.1"/>
    <property type="molecule type" value="Genomic_DNA"/>
</dbReference>
<reference evidence="1" key="1">
    <citation type="submission" date="2019-11" db="EMBL/GenBank/DDBJ databases">
        <title>Nori genome reveals adaptations in red seaweeds to the harsh intertidal environment.</title>
        <authorList>
            <person name="Wang D."/>
            <person name="Mao Y."/>
        </authorList>
    </citation>
    <scope>NUCLEOTIDE SEQUENCE</scope>
    <source>
        <tissue evidence="1">Gametophyte</tissue>
    </source>
</reference>
<comment type="caution">
    <text evidence="1">The sequence shown here is derived from an EMBL/GenBank/DDBJ whole genome shotgun (WGS) entry which is preliminary data.</text>
</comment>
<sequence>MPPRQSRPLLHYVIPLGILHQLSACGGPRLAVLRVTGGPDAHLVPSQLDCNPSPSPLIARGRPGRRRRSVRARPTRQDGDWRPSTMHSLWAPRSPEAGGAAPSHLPGFGCGWSRPAGPSQAGEVTDRQRDSWAYPSAITAIAIRKRSVGGIHRGGPVDAEDEAPPWTAGRGWRRGVGGGQRAAGTTFCSSDDRRQRGTAPGANRRRQRHREGAAAASTR</sequence>
<protein>
    <submittedName>
        <fullName evidence="1">Uncharacterized protein</fullName>
    </submittedName>
</protein>
<evidence type="ECO:0000313" key="1">
    <source>
        <dbReference type="EMBL" id="KAK1863593.1"/>
    </source>
</evidence>
<dbReference type="Proteomes" id="UP000798662">
    <property type="component" value="Chromosome 2"/>
</dbReference>
<name>A0ACC3C161_PYRYE</name>
<gene>
    <name evidence="1" type="ORF">I4F81_006147</name>
</gene>